<sequence length="94" mass="10691">MPKDVPRDQTQTSDARNNGYTTVGLCATDSTDKEIILALKNETRQADNKPRTVRKDGWEESVRQGWEKGTDQMLQLCICHKASSPPRSQFSYFI</sequence>
<feature type="compositionally biased region" description="Polar residues" evidence="1">
    <location>
        <begin position="8"/>
        <end position="21"/>
    </location>
</feature>
<name>A0A9N9FE86_9GLOM</name>
<evidence type="ECO:0000313" key="3">
    <source>
        <dbReference type="Proteomes" id="UP000789572"/>
    </source>
</evidence>
<organism evidence="2 3">
    <name type="scientific">Paraglomus occultum</name>
    <dbReference type="NCBI Taxonomy" id="144539"/>
    <lineage>
        <taxon>Eukaryota</taxon>
        <taxon>Fungi</taxon>
        <taxon>Fungi incertae sedis</taxon>
        <taxon>Mucoromycota</taxon>
        <taxon>Glomeromycotina</taxon>
        <taxon>Glomeromycetes</taxon>
        <taxon>Paraglomerales</taxon>
        <taxon>Paraglomeraceae</taxon>
        <taxon>Paraglomus</taxon>
    </lineage>
</organism>
<comment type="caution">
    <text evidence="2">The sequence shown here is derived from an EMBL/GenBank/DDBJ whole genome shotgun (WGS) entry which is preliminary data.</text>
</comment>
<evidence type="ECO:0000313" key="2">
    <source>
        <dbReference type="EMBL" id="CAG8528000.1"/>
    </source>
</evidence>
<feature type="region of interest" description="Disordered" evidence="1">
    <location>
        <begin position="1"/>
        <end position="22"/>
    </location>
</feature>
<dbReference type="Proteomes" id="UP000789572">
    <property type="component" value="Unassembled WGS sequence"/>
</dbReference>
<dbReference type="EMBL" id="CAJVPJ010000467">
    <property type="protein sequence ID" value="CAG8528000.1"/>
    <property type="molecule type" value="Genomic_DNA"/>
</dbReference>
<keyword evidence="3" id="KW-1185">Reference proteome</keyword>
<evidence type="ECO:0000256" key="1">
    <source>
        <dbReference type="SAM" id="MobiDB-lite"/>
    </source>
</evidence>
<protein>
    <submittedName>
        <fullName evidence="2">7172_t:CDS:1</fullName>
    </submittedName>
</protein>
<gene>
    <name evidence="2" type="ORF">POCULU_LOCUS3915</name>
</gene>
<accession>A0A9N9FE86</accession>
<reference evidence="2" key="1">
    <citation type="submission" date="2021-06" db="EMBL/GenBank/DDBJ databases">
        <authorList>
            <person name="Kallberg Y."/>
            <person name="Tangrot J."/>
            <person name="Rosling A."/>
        </authorList>
    </citation>
    <scope>NUCLEOTIDE SEQUENCE</scope>
    <source>
        <strain evidence="2">IA702</strain>
    </source>
</reference>
<proteinExistence type="predicted"/>
<dbReference type="AlphaFoldDB" id="A0A9N9FE86"/>